<evidence type="ECO:0000313" key="4">
    <source>
        <dbReference type="EMBL" id="CAF9922030.1"/>
    </source>
</evidence>
<evidence type="ECO:0000256" key="1">
    <source>
        <dbReference type="ARBA" id="ARBA00008421"/>
    </source>
</evidence>
<dbReference type="Proteomes" id="UP000664203">
    <property type="component" value="Unassembled WGS sequence"/>
</dbReference>
<sequence length="424" mass="48391">MATQLIDPLSLLPEEIRWGILSHYLNFEGISLRVRQKHDLKDQNHAIISFLALPDDPRYIYHRKKNPSQQWLDKVERAFFEGVDWSSRHPGTQQRKFTEKWFSNETVSQIIYELTGQVQCRKSVSSHCQVLKHVLNGVHPATELHRHDMVGLTLKLQNTNEADLDSIEVLAKHLQGRLNNLLRVLEVRRTLGVETREVPHFKVSRLIASHLSPDIKHFPDHSLTIECDQKIPPNNLSLLGVSRFYRAKCFAMLASKMIYDFGTHIEAVQDFSKAVSPALLQSINQLRVTLVEGHMIPVPLLPKLKVLHIDLWPRDPARTDLRDRVWGKQTERLLASLQTCAGTAKVRLGMRWREDCERFEREYVAINGSWEQVSEDVPEDQSSSGEAICHQSYELRGGGEREKAGQGQCGDQGEKASGSQNLLG</sequence>
<dbReference type="Pfam" id="PF01285">
    <property type="entry name" value="TEA"/>
    <property type="match status" value="1"/>
</dbReference>
<dbReference type="SMART" id="SM00426">
    <property type="entry name" value="TEA"/>
    <property type="match status" value="1"/>
</dbReference>
<accession>A0A8H3IIE5</accession>
<reference evidence="4" key="1">
    <citation type="submission" date="2021-03" db="EMBL/GenBank/DDBJ databases">
        <authorList>
            <person name="Tagirdzhanova G."/>
        </authorList>
    </citation>
    <scope>NUCLEOTIDE SEQUENCE</scope>
</reference>
<evidence type="ECO:0000259" key="3">
    <source>
        <dbReference type="SMART" id="SM00426"/>
    </source>
</evidence>
<organism evidence="4 5">
    <name type="scientific">Alectoria fallacina</name>
    <dbReference type="NCBI Taxonomy" id="1903189"/>
    <lineage>
        <taxon>Eukaryota</taxon>
        <taxon>Fungi</taxon>
        <taxon>Dikarya</taxon>
        <taxon>Ascomycota</taxon>
        <taxon>Pezizomycotina</taxon>
        <taxon>Lecanoromycetes</taxon>
        <taxon>OSLEUM clade</taxon>
        <taxon>Lecanoromycetidae</taxon>
        <taxon>Lecanorales</taxon>
        <taxon>Lecanorineae</taxon>
        <taxon>Parmeliaceae</taxon>
        <taxon>Alectoria</taxon>
    </lineage>
</organism>
<gene>
    <name evidence="4" type="ORF">ALECFALPRED_002000</name>
</gene>
<feature type="domain" description="TEA" evidence="3">
    <location>
        <begin position="62"/>
        <end position="131"/>
    </location>
</feature>
<evidence type="ECO:0000313" key="5">
    <source>
        <dbReference type="Proteomes" id="UP000664203"/>
    </source>
</evidence>
<dbReference type="GO" id="GO:0003700">
    <property type="term" value="F:DNA-binding transcription factor activity"/>
    <property type="evidence" value="ECO:0007669"/>
    <property type="project" value="InterPro"/>
</dbReference>
<dbReference type="EMBL" id="CAJPDR010000151">
    <property type="protein sequence ID" value="CAF9922030.1"/>
    <property type="molecule type" value="Genomic_DNA"/>
</dbReference>
<dbReference type="AlphaFoldDB" id="A0A8H3IIE5"/>
<evidence type="ECO:0000256" key="2">
    <source>
        <dbReference type="SAM" id="MobiDB-lite"/>
    </source>
</evidence>
<comment type="similarity">
    <text evidence="1">Belongs to the TEC1 family.</text>
</comment>
<feature type="region of interest" description="Disordered" evidence="2">
    <location>
        <begin position="374"/>
        <end position="424"/>
    </location>
</feature>
<protein>
    <recommendedName>
        <fullName evidence="3">TEA domain-containing protein</fullName>
    </recommendedName>
</protein>
<keyword evidence="5" id="KW-1185">Reference proteome</keyword>
<dbReference type="InterPro" id="IPR000818">
    <property type="entry name" value="TEA/ATTS_dom"/>
</dbReference>
<dbReference type="OrthoDB" id="10006572at2759"/>
<dbReference type="InterPro" id="IPR038096">
    <property type="entry name" value="TEA/ATTS_sf"/>
</dbReference>
<name>A0A8H3IIE5_9LECA</name>
<proteinExistence type="inferred from homology"/>
<dbReference type="Gene3D" id="6.10.20.40">
    <property type="entry name" value="TEA/ATTS domain"/>
    <property type="match status" value="1"/>
</dbReference>
<comment type="caution">
    <text evidence="4">The sequence shown here is derived from an EMBL/GenBank/DDBJ whole genome shotgun (WGS) entry which is preliminary data.</text>
</comment>